<dbReference type="PANTHER" id="PTHR15261:SF4">
    <property type="entry name" value="THROMBOSPONDIN-TYPE LAMININ G DOMAIN AND EAR REPEAT-CONTAINING PROTEIN"/>
    <property type="match status" value="1"/>
</dbReference>
<dbReference type="PROSITE" id="PS50912">
    <property type="entry name" value="EAR"/>
    <property type="match status" value="2"/>
</dbReference>
<evidence type="ECO:0000313" key="4">
    <source>
        <dbReference type="Proteomes" id="UP000494163"/>
    </source>
</evidence>
<dbReference type="EMBL" id="CP012524">
    <property type="protein sequence ID" value="ALC40765.1"/>
    <property type="molecule type" value="Genomic_DNA"/>
</dbReference>
<evidence type="ECO:0000256" key="2">
    <source>
        <dbReference type="ARBA" id="ARBA00022737"/>
    </source>
</evidence>
<dbReference type="OrthoDB" id="188713at2759"/>
<name>A0A0M4EBA4_DROBS</name>
<gene>
    <name evidence="3" type="ORF">Dbus_chr2Rg344</name>
</gene>
<keyword evidence="1" id="KW-0732">Signal</keyword>
<accession>A0A0M4EBA4</accession>
<keyword evidence="2" id="KW-0677">Repeat</keyword>
<evidence type="ECO:0000313" key="3">
    <source>
        <dbReference type="EMBL" id="ALC40765.1"/>
    </source>
</evidence>
<dbReference type="Proteomes" id="UP000494163">
    <property type="component" value="Chromosome 2R"/>
</dbReference>
<dbReference type="GO" id="GO:0007165">
    <property type="term" value="P:signal transduction"/>
    <property type="evidence" value="ECO:0007669"/>
    <property type="project" value="TreeGrafter"/>
</dbReference>
<reference evidence="3 4" key="1">
    <citation type="submission" date="2015-08" db="EMBL/GenBank/DDBJ databases">
        <title>Ancestral chromatin configuration constrains chromatin evolution on differentiating sex chromosomes in Drosophila.</title>
        <authorList>
            <person name="Zhou Q."/>
            <person name="Bachtrog D."/>
        </authorList>
    </citation>
    <scope>NUCLEOTIDE SEQUENCE [LARGE SCALE GENOMIC DNA]</scope>
    <source>
        <tissue evidence="3">Whole larvae</tissue>
    </source>
</reference>
<proteinExistence type="predicted"/>
<sequence length="1536" mass="172583">MSAFIFKQCCFQHLLLTISSRKKVCLIIAKAGYSFDGLDRIASVPVPFPLDICMLQLPQVKYATALHKDADGARHFAVYEWQPKQQQYVQLLQQPASKAIALDCLAYAGLGYVALSFNLSEPVVQARDGSPVFELSPERGLRTVQYFAGQRLRGMYLRVSSQELTLLQAYEGNEQGQQRCPYFKWLGGSFQRLGAIPCSNARRLEAFGIDYADYVAVANYANAAGRTSTHSEIYKYDSAKRRFQLFQRLRSFGAVDVKYFSLPVNEVSRRHFLILGNTVGVANASAEADTVIYVFDNGQFVPYQRLSFFALERVLPMTHAISEKFLLLVACNKQAVKIYNMNDWKFEESTVQFTEGALSKGVARMRSYEEQEQSYLVIANENMAANETNIFQPLYKQDEHANVLRQHIIEWAREQIKRLQQLNVAQLKLELQQKLSGNLQTAHIKRVNTKNFVDASRRMNVNYWDALRYAKRAVDLLEEHAAKRRGKRQTQHEFEEITVRTLLVRSKLQAGNINGLNVQQPVYNSINASKVYVSDVYKEAPGAAAAQTLENLTLQQLQLEQQATLNGHSWTELLQQTLKRRHSEVQFLKAPLVLSNLKAEAVRVNANEINERPLSQLVSVDGGDFVVQQDVRFAQPIEVQQLRINERLNHIHVDRQRLDVLTRRANHTQRIEGNKRLQHMRVLEPIAIAGQLLGAELQAVSPMKATHQQLQLTGDYVIDGDVIIGQLMQLQDLHDVATNKNRSAELILQQALPVDKTLENVNLRFEQPLLANHTELSFLNTRDLQQLVQLNSAEVQLVQGYKHLPQSLSIEQGFGEVHTLNGVSVAQLSEQLLLKSSKQTLRYAMQLGGLEAPQLTATELRLNGLQLPQYMQRSGVQHSNATLYVQQLQAQHLQVDQLRLHGKLFGHDPHKLQQLAAAQRSHLWQLPANFSGSIQATNVWLQGNINNVSVAQVEQQLQQLAGNIKYVGDFSFRHPLNISTLSFSDSLNGIEAHKFGHCWLQSTGDQLLTAPQTLAGITAEQGIDLQGSLNNYTLEQFISGTYRLNTTEQLQAVQFVNPIVVEQPLVVARLNGLRVPQDMLHAQTGGSFQAPVTINGQLLVAPEQQCNVGILNGIPLDKLSAYLKHAGDTLLVEQAQFEQAPSYEKLNGYQLQQLLDEIWLDNEEIKLQGVQLANASFEGLLDFEGTLNGLNAEHIGRNYFSRTRSQQPAANVALNFKHDVTFTQQLTAEQVRLRVQNGALVEGMGIGNNSLNFDDFVSNTLKTAGTHTVTGQWHLPEATVQASLHHVSINQLNLVDDVLRSDNRGITTITAPKYVKSAAIKRLFATPSSTVAGVPVAQWINNTVYIYGNHSIKGTTILESVNLYNDLRVAGTVNGIHWQPDQLILCNQEQQIPGALVIDNTLAEQQRILSNNMEELWVDRIDGLDVNELLENKAHNRPNLHVESKLIFSQPITVANYEFSGVPENVGRKLKRGVHANKLEDWSQLDEELAALQERLAESAYVLDSFTLVHKQNVTDFQPSEDSTLSGDYYLYNTSK</sequence>
<protein>
    <submittedName>
        <fullName evidence="3">Clos</fullName>
    </submittedName>
</protein>
<organism evidence="3 4">
    <name type="scientific">Drosophila busckii</name>
    <name type="common">Fruit fly</name>
    <dbReference type="NCBI Taxonomy" id="30019"/>
    <lineage>
        <taxon>Eukaryota</taxon>
        <taxon>Metazoa</taxon>
        <taxon>Ecdysozoa</taxon>
        <taxon>Arthropoda</taxon>
        <taxon>Hexapoda</taxon>
        <taxon>Insecta</taxon>
        <taxon>Pterygota</taxon>
        <taxon>Neoptera</taxon>
        <taxon>Endopterygota</taxon>
        <taxon>Diptera</taxon>
        <taxon>Brachycera</taxon>
        <taxon>Muscomorpha</taxon>
        <taxon>Ephydroidea</taxon>
        <taxon>Drosophilidae</taxon>
        <taxon>Drosophila</taxon>
    </lineage>
</organism>
<dbReference type="PANTHER" id="PTHR15261">
    <property type="entry name" value="THROMBOSPONDIN-TYPE LAMININ G DOMAIN AND EAR REPEAT-CONTAINING"/>
    <property type="match status" value="1"/>
</dbReference>
<keyword evidence="4" id="KW-1185">Reference proteome</keyword>
<dbReference type="InterPro" id="IPR009039">
    <property type="entry name" value="EAR"/>
</dbReference>
<dbReference type="OMA" id="VRFENPI"/>
<evidence type="ECO:0000256" key="1">
    <source>
        <dbReference type="ARBA" id="ARBA00022729"/>
    </source>
</evidence>